<evidence type="ECO:0000313" key="5">
    <source>
        <dbReference type="Proteomes" id="UP001165121"/>
    </source>
</evidence>
<evidence type="ECO:0000313" key="4">
    <source>
        <dbReference type="EMBL" id="GMF80577.1"/>
    </source>
</evidence>
<proteinExistence type="predicted"/>
<accession>A0A9W7DAF0</accession>
<dbReference type="Pfam" id="PF13359">
    <property type="entry name" value="DDE_Tnp_4"/>
    <property type="match status" value="1"/>
</dbReference>
<evidence type="ECO:0000256" key="2">
    <source>
        <dbReference type="ARBA" id="ARBA00022723"/>
    </source>
</evidence>
<organism evidence="4 5">
    <name type="scientific">Phytophthora fragariaefolia</name>
    <dbReference type="NCBI Taxonomy" id="1490495"/>
    <lineage>
        <taxon>Eukaryota</taxon>
        <taxon>Sar</taxon>
        <taxon>Stramenopiles</taxon>
        <taxon>Oomycota</taxon>
        <taxon>Peronosporomycetes</taxon>
        <taxon>Peronosporales</taxon>
        <taxon>Peronosporaceae</taxon>
        <taxon>Phytophthora</taxon>
    </lineage>
</organism>
<dbReference type="GO" id="GO:0046872">
    <property type="term" value="F:metal ion binding"/>
    <property type="evidence" value="ECO:0007669"/>
    <property type="project" value="UniProtKB-KW"/>
</dbReference>
<dbReference type="Proteomes" id="UP001165121">
    <property type="component" value="Unassembled WGS sequence"/>
</dbReference>
<comment type="caution">
    <text evidence="4">The sequence shown here is derived from an EMBL/GenBank/DDBJ whole genome shotgun (WGS) entry which is preliminary data.</text>
</comment>
<name>A0A9W7DAF0_9STRA</name>
<feature type="domain" description="DDE Tnp4" evidence="3">
    <location>
        <begin position="25"/>
        <end position="169"/>
    </location>
</feature>
<keyword evidence="5" id="KW-1185">Reference proteome</keyword>
<keyword evidence="2" id="KW-0479">Metal-binding</keyword>
<comment type="cofactor">
    <cofactor evidence="1">
        <name>a divalent metal cation</name>
        <dbReference type="ChEBI" id="CHEBI:60240"/>
    </cofactor>
</comment>
<evidence type="ECO:0000259" key="3">
    <source>
        <dbReference type="Pfam" id="PF13359"/>
    </source>
</evidence>
<reference evidence="4" key="1">
    <citation type="submission" date="2023-04" db="EMBL/GenBank/DDBJ databases">
        <title>Phytophthora fragariaefolia NBRC 109709.</title>
        <authorList>
            <person name="Ichikawa N."/>
            <person name="Sato H."/>
            <person name="Tonouchi N."/>
        </authorList>
    </citation>
    <scope>NUCLEOTIDE SEQUENCE</scope>
    <source>
        <strain evidence="4">NBRC 109709</strain>
    </source>
</reference>
<dbReference type="AlphaFoldDB" id="A0A9W7DAF0"/>
<dbReference type="InterPro" id="IPR027806">
    <property type="entry name" value="HARBI1_dom"/>
</dbReference>
<gene>
    <name evidence="4" type="ORF">Pfra01_002866800</name>
</gene>
<evidence type="ECO:0000256" key="1">
    <source>
        <dbReference type="ARBA" id="ARBA00001968"/>
    </source>
</evidence>
<sequence length="171" mass="19556">MEKLTISGNAFKNYPCARYACDVTFQQANKPTGNHNEAKRYISGKYPLYGYKVEVSVLPPGLAINFTKHAMVSTVDITLFRENEFHVGDLQKRLDEGEIQDEGPLNEQLPDDWAVLVDKGYQELATQYRAIHPKRKHRGVIQLTPSERQINDAISSDRVIVENYFGRRKTL</sequence>
<protein>
    <submittedName>
        <fullName evidence="4">Unnamed protein product</fullName>
    </submittedName>
</protein>
<dbReference type="OrthoDB" id="125364at2759"/>
<dbReference type="EMBL" id="BSXT01010528">
    <property type="protein sequence ID" value="GMF80577.1"/>
    <property type="molecule type" value="Genomic_DNA"/>
</dbReference>